<dbReference type="EMBL" id="CP003924">
    <property type="protein sequence ID" value="AGS34037.1"/>
    <property type="molecule type" value="Genomic_DNA"/>
</dbReference>
<evidence type="ECO:0000313" key="2">
    <source>
        <dbReference type="EMBL" id="AGS34037.1"/>
    </source>
</evidence>
<dbReference type="AlphaFoldDB" id="S5SSN8"/>
<dbReference type="PATRIC" id="fig|1224163.3.peg.558"/>
<dbReference type="STRING" id="1224163.B841_02770"/>
<evidence type="ECO:0000256" key="1">
    <source>
        <dbReference type="SAM" id="MobiDB-lite"/>
    </source>
</evidence>
<sequence length="85" mass="9558">MTQNDDRDPNETLDAVGARIYGARTPRRVERERDELMERAARMYGGSAAAVYDTYVDGMAADPHRPGPPDDGASLDDIGRRMYRR</sequence>
<protein>
    <submittedName>
        <fullName evidence="2">Uncharacterized protein</fullName>
    </submittedName>
</protein>
<dbReference type="Proteomes" id="UP000015388">
    <property type="component" value="Chromosome"/>
</dbReference>
<organism evidence="2 3">
    <name type="scientific">Corynebacterium maris DSM 45190</name>
    <dbReference type="NCBI Taxonomy" id="1224163"/>
    <lineage>
        <taxon>Bacteria</taxon>
        <taxon>Bacillati</taxon>
        <taxon>Actinomycetota</taxon>
        <taxon>Actinomycetes</taxon>
        <taxon>Mycobacteriales</taxon>
        <taxon>Corynebacteriaceae</taxon>
        <taxon>Corynebacterium</taxon>
    </lineage>
</organism>
<evidence type="ECO:0000313" key="3">
    <source>
        <dbReference type="Proteomes" id="UP000015388"/>
    </source>
</evidence>
<dbReference type="KEGG" id="cmd:B841_02770"/>
<name>S5SSN8_9CORY</name>
<keyword evidence="3" id="KW-1185">Reference proteome</keyword>
<feature type="region of interest" description="Disordered" evidence="1">
    <location>
        <begin position="60"/>
        <end position="85"/>
    </location>
</feature>
<accession>S5SSN8</accession>
<reference evidence="2 3" key="1">
    <citation type="submission" date="2012-11" db="EMBL/GenBank/DDBJ databases">
        <title>The complete genome sequence of Corynebacterium maris Coryn-1 (=DSM 45190).</title>
        <authorList>
            <person name="Schaffert L."/>
            <person name="Albersmeier A."/>
            <person name="Kalinowski J."/>
            <person name="Ruckert C."/>
        </authorList>
    </citation>
    <scope>NUCLEOTIDE SEQUENCE [LARGE SCALE GENOMIC DNA]</scope>
    <source>
        <strain evidence="3">Coryn-1</strain>
    </source>
</reference>
<dbReference type="HOGENOM" id="CLU_2507069_0_0_11"/>
<proteinExistence type="predicted"/>
<gene>
    <name evidence="2" type="ORF">B841_02770</name>
</gene>